<gene>
    <name evidence="3" type="ORF">CTI12_AA283650</name>
</gene>
<protein>
    <submittedName>
        <fullName evidence="3">Uncharacterized protein</fullName>
    </submittedName>
</protein>
<organism evidence="3 4">
    <name type="scientific">Artemisia annua</name>
    <name type="common">Sweet wormwood</name>
    <dbReference type="NCBI Taxonomy" id="35608"/>
    <lineage>
        <taxon>Eukaryota</taxon>
        <taxon>Viridiplantae</taxon>
        <taxon>Streptophyta</taxon>
        <taxon>Embryophyta</taxon>
        <taxon>Tracheophyta</taxon>
        <taxon>Spermatophyta</taxon>
        <taxon>Magnoliopsida</taxon>
        <taxon>eudicotyledons</taxon>
        <taxon>Gunneridae</taxon>
        <taxon>Pentapetalae</taxon>
        <taxon>asterids</taxon>
        <taxon>campanulids</taxon>
        <taxon>Asterales</taxon>
        <taxon>Asteraceae</taxon>
        <taxon>Asteroideae</taxon>
        <taxon>Anthemideae</taxon>
        <taxon>Artemisiinae</taxon>
        <taxon>Artemisia</taxon>
    </lineage>
</organism>
<evidence type="ECO:0000313" key="3">
    <source>
        <dbReference type="EMBL" id="PWA70885.1"/>
    </source>
</evidence>
<sequence length="110" mass="12540">MRHISPLALTRLCRMCGLTHATLSTMKPLVQASLQVRIEQRRKERPASIELTRKEQQKVLQEKQKSRANKQQSDEFTDMLLEEAKEEGLSEAGECASKEISGSSLQRMKL</sequence>
<feature type="compositionally biased region" description="Basic and acidic residues" evidence="1">
    <location>
        <begin position="41"/>
        <end position="65"/>
    </location>
</feature>
<dbReference type="Proteomes" id="UP000245207">
    <property type="component" value="Unassembled WGS sequence"/>
</dbReference>
<proteinExistence type="predicted"/>
<keyword evidence="2" id="KW-0732">Signal</keyword>
<accession>A0A2U1NBJ3</accession>
<name>A0A2U1NBJ3_ARTAN</name>
<evidence type="ECO:0000256" key="1">
    <source>
        <dbReference type="SAM" id="MobiDB-lite"/>
    </source>
</evidence>
<keyword evidence="4" id="KW-1185">Reference proteome</keyword>
<feature type="compositionally biased region" description="Polar residues" evidence="1">
    <location>
        <begin position="100"/>
        <end position="110"/>
    </location>
</feature>
<reference evidence="3 4" key="1">
    <citation type="journal article" date="2018" name="Mol. Plant">
        <title>The genome of Artemisia annua provides insight into the evolution of Asteraceae family and artemisinin biosynthesis.</title>
        <authorList>
            <person name="Shen Q."/>
            <person name="Zhang L."/>
            <person name="Liao Z."/>
            <person name="Wang S."/>
            <person name="Yan T."/>
            <person name="Shi P."/>
            <person name="Liu M."/>
            <person name="Fu X."/>
            <person name="Pan Q."/>
            <person name="Wang Y."/>
            <person name="Lv Z."/>
            <person name="Lu X."/>
            <person name="Zhang F."/>
            <person name="Jiang W."/>
            <person name="Ma Y."/>
            <person name="Chen M."/>
            <person name="Hao X."/>
            <person name="Li L."/>
            <person name="Tang Y."/>
            <person name="Lv G."/>
            <person name="Zhou Y."/>
            <person name="Sun X."/>
            <person name="Brodelius P.E."/>
            <person name="Rose J.K.C."/>
            <person name="Tang K."/>
        </authorList>
    </citation>
    <scope>NUCLEOTIDE SEQUENCE [LARGE SCALE GENOMIC DNA]</scope>
    <source>
        <strain evidence="4">cv. Huhao1</strain>
        <tissue evidence="3">Leaf</tissue>
    </source>
</reference>
<feature type="region of interest" description="Disordered" evidence="1">
    <location>
        <begin position="41"/>
        <end position="110"/>
    </location>
</feature>
<feature type="chain" id="PRO_5015539707" evidence="2">
    <location>
        <begin position="22"/>
        <end position="110"/>
    </location>
</feature>
<dbReference type="EMBL" id="PKPP01003164">
    <property type="protein sequence ID" value="PWA70885.1"/>
    <property type="molecule type" value="Genomic_DNA"/>
</dbReference>
<evidence type="ECO:0000313" key="4">
    <source>
        <dbReference type="Proteomes" id="UP000245207"/>
    </source>
</evidence>
<evidence type="ECO:0000256" key="2">
    <source>
        <dbReference type="SAM" id="SignalP"/>
    </source>
</evidence>
<dbReference type="AlphaFoldDB" id="A0A2U1NBJ3"/>
<comment type="caution">
    <text evidence="3">The sequence shown here is derived from an EMBL/GenBank/DDBJ whole genome shotgun (WGS) entry which is preliminary data.</text>
</comment>
<dbReference type="STRING" id="35608.A0A2U1NBJ3"/>
<feature type="signal peptide" evidence="2">
    <location>
        <begin position="1"/>
        <end position="21"/>
    </location>
</feature>